<dbReference type="Proteomes" id="UP000009223">
    <property type="component" value="Chromosome"/>
</dbReference>
<dbReference type="OrthoDB" id="9806546at2"/>
<dbReference type="KEGG" id="tpi:TREPR_2675"/>
<feature type="binding site" evidence="9">
    <location>
        <position position="211"/>
    </location>
    <ligand>
        <name>1-deoxy-D-xylulose 5-phosphate</name>
        <dbReference type="ChEBI" id="CHEBI:57792"/>
    </ligand>
</feature>
<evidence type="ECO:0000256" key="9">
    <source>
        <dbReference type="HAMAP-Rule" id="MF_00183"/>
    </source>
</evidence>
<evidence type="ECO:0000256" key="8">
    <source>
        <dbReference type="ARBA" id="ARBA00048543"/>
    </source>
</evidence>
<dbReference type="InterPro" id="IPR026877">
    <property type="entry name" value="DXPR_C"/>
</dbReference>
<keyword evidence="6 9" id="KW-0464">Manganese</keyword>
<keyword evidence="9" id="KW-0460">Magnesium</keyword>
<evidence type="ECO:0000256" key="6">
    <source>
        <dbReference type="ARBA" id="ARBA00023211"/>
    </source>
</evidence>
<dbReference type="Pfam" id="PF02670">
    <property type="entry name" value="DXP_reductoisom"/>
    <property type="match status" value="1"/>
</dbReference>
<dbReference type="Pfam" id="PF08436">
    <property type="entry name" value="DXP_redisom_C"/>
    <property type="match status" value="1"/>
</dbReference>
<dbReference type="NCBIfam" id="TIGR00243">
    <property type="entry name" value="Dxr"/>
    <property type="match status" value="1"/>
</dbReference>
<evidence type="ECO:0000259" key="12">
    <source>
        <dbReference type="Pfam" id="PF13288"/>
    </source>
</evidence>
<feature type="domain" description="DXP reductoisomerase C-terminal" evidence="12">
    <location>
        <begin position="255"/>
        <end position="370"/>
    </location>
</feature>
<dbReference type="UniPathway" id="UPA00056">
    <property type="reaction ID" value="UER00092"/>
</dbReference>
<proteinExistence type="inferred from homology"/>
<dbReference type="Gene3D" id="1.10.1740.10">
    <property type="match status" value="1"/>
</dbReference>
<evidence type="ECO:0000256" key="2">
    <source>
        <dbReference type="ARBA" id="ARBA00006825"/>
    </source>
</evidence>
<feature type="binding site" evidence="9">
    <location>
        <position position="146"/>
    </location>
    <ligand>
        <name>Mn(2+)</name>
        <dbReference type="ChEBI" id="CHEBI:29035"/>
    </ligand>
</feature>
<keyword evidence="5 9" id="KW-0560">Oxidoreductase</keyword>
<feature type="binding site" evidence="9">
    <location>
        <position position="146"/>
    </location>
    <ligand>
        <name>1-deoxy-D-xylulose 5-phosphate</name>
        <dbReference type="ChEBI" id="CHEBI:57792"/>
    </ligand>
</feature>
<reference evidence="14" key="1">
    <citation type="submission" date="2009-12" db="EMBL/GenBank/DDBJ databases">
        <title>Complete sequence of Treponema primitia strain ZAS-2.</title>
        <authorList>
            <person name="Tetu S.G."/>
            <person name="Matson E."/>
            <person name="Ren Q."/>
            <person name="Seshadri R."/>
            <person name="Elbourne L."/>
            <person name="Hassan K.A."/>
            <person name="Durkin A."/>
            <person name="Radune D."/>
            <person name="Mohamoud Y."/>
            <person name="Shay R."/>
            <person name="Jin S."/>
            <person name="Zhang X."/>
            <person name="Lucey K."/>
            <person name="Ballor N.R."/>
            <person name="Ottesen E."/>
            <person name="Rosenthal R."/>
            <person name="Allen A."/>
            <person name="Leadbetter J.R."/>
            <person name="Paulsen I.T."/>
        </authorList>
    </citation>
    <scope>NUCLEOTIDE SEQUENCE [LARGE SCALE GENOMIC DNA]</scope>
    <source>
        <strain evidence="14">ATCC BAA-887 / DSM 12427 / ZAS-2</strain>
    </source>
</reference>
<feature type="domain" description="1-deoxy-D-xylulose 5-phosphate reductoisomerase N-terminal" evidence="10">
    <location>
        <begin position="5"/>
        <end position="125"/>
    </location>
</feature>
<comment type="pathway">
    <text evidence="1 9">Isoprenoid biosynthesis; isopentenyl diphosphate biosynthesis via DXP pathway; isopentenyl diphosphate from 1-deoxy-D-xylulose 5-phosphate: step 1/6.</text>
</comment>
<dbReference type="GO" id="GO:0051484">
    <property type="term" value="P:isopentenyl diphosphate biosynthetic process, methylerythritol 4-phosphate pathway involved in terpenoid biosynthetic process"/>
    <property type="evidence" value="ECO:0007669"/>
    <property type="project" value="TreeGrafter"/>
</dbReference>
<evidence type="ECO:0000313" key="13">
    <source>
        <dbReference type="EMBL" id="AEF85093.1"/>
    </source>
</evidence>
<keyword evidence="4 9" id="KW-0521">NADP</keyword>
<accession>F5YR60</accession>
<comment type="caution">
    <text evidence="9">Lacks conserved residue(s) required for the propagation of feature annotation.</text>
</comment>
<dbReference type="InterPro" id="IPR036169">
    <property type="entry name" value="DXPR_C_sf"/>
</dbReference>
<dbReference type="SUPFAM" id="SSF55347">
    <property type="entry name" value="Glyceraldehyde-3-phosphate dehydrogenase-like, C-terminal domain"/>
    <property type="match status" value="1"/>
</dbReference>
<evidence type="ECO:0000256" key="7">
    <source>
        <dbReference type="ARBA" id="ARBA00023229"/>
    </source>
</evidence>
<dbReference type="GO" id="GO:0016853">
    <property type="term" value="F:isomerase activity"/>
    <property type="evidence" value="ECO:0007669"/>
    <property type="project" value="UniProtKB-KW"/>
</dbReference>
<feature type="binding site" evidence="9">
    <location>
        <position position="199"/>
    </location>
    <ligand>
        <name>NADPH</name>
        <dbReference type="ChEBI" id="CHEBI:57783"/>
    </ligand>
</feature>
<organism evidence="13 14">
    <name type="scientific">Treponema primitia (strain ATCC BAA-887 / DSM 12427 / ZAS-2)</name>
    <dbReference type="NCBI Taxonomy" id="545694"/>
    <lineage>
        <taxon>Bacteria</taxon>
        <taxon>Pseudomonadati</taxon>
        <taxon>Spirochaetota</taxon>
        <taxon>Spirochaetia</taxon>
        <taxon>Spirochaetales</taxon>
        <taxon>Treponemataceae</taxon>
        <taxon>Treponema</taxon>
    </lineage>
</organism>
<feature type="binding site" evidence="9">
    <location>
        <position position="145"/>
    </location>
    <ligand>
        <name>1-deoxy-D-xylulose 5-phosphate</name>
        <dbReference type="ChEBI" id="CHEBI:57792"/>
    </ligand>
</feature>
<keyword evidence="7 9" id="KW-0414">Isoprene biosynthesis</keyword>
<dbReference type="InterPro" id="IPR013644">
    <property type="entry name" value="DXP_reductoisomerase_C"/>
</dbReference>
<feature type="binding site" evidence="9">
    <location>
        <position position="215"/>
    </location>
    <ligand>
        <name>1-deoxy-D-xylulose 5-phosphate</name>
        <dbReference type="ChEBI" id="CHEBI:57792"/>
    </ligand>
</feature>
<feature type="domain" description="1-deoxy-D-xylulose 5-phosphate reductoisomerase C-terminal" evidence="11">
    <location>
        <begin position="140"/>
        <end position="223"/>
    </location>
</feature>
<dbReference type="HAMAP" id="MF_00183">
    <property type="entry name" value="DXP_reductoisom"/>
    <property type="match status" value="1"/>
</dbReference>
<feature type="binding site" evidence="9">
    <location>
        <position position="212"/>
    </location>
    <ligand>
        <name>1-deoxy-D-xylulose 5-phosphate</name>
        <dbReference type="ChEBI" id="CHEBI:57792"/>
    </ligand>
</feature>
<dbReference type="EC" id="1.1.1.267" evidence="9"/>
<keyword evidence="13" id="KW-0413">Isomerase</keyword>
<evidence type="ECO:0000313" key="14">
    <source>
        <dbReference type="Proteomes" id="UP000009223"/>
    </source>
</evidence>
<feature type="binding site" evidence="9">
    <location>
        <position position="119"/>
    </location>
    <ligand>
        <name>1-deoxy-D-xylulose 5-phosphate</name>
        <dbReference type="ChEBI" id="CHEBI:57792"/>
    </ligand>
</feature>
<comment type="function">
    <text evidence="9">Catalyzes the NADPH-dependent rearrangement and reduction of 1-deoxy-D-xylulose-5-phosphate (DXP) to 2-C-methyl-D-erythritol 4-phosphate (MEP).</text>
</comment>
<dbReference type="Gene3D" id="3.40.50.720">
    <property type="entry name" value="NAD(P)-binding Rossmann-like Domain"/>
    <property type="match status" value="1"/>
</dbReference>
<feature type="binding site" evidence="9">
    <location>
        <position position="144"/>
    </location>
    <ligand>
        <name>Mn(2+)</name>
        <dbReference type="ChEBI" id="CHEBI:29035"/>
    </ligand>
</feature>
<dbReference type="SUPFAM" id="SSF69055">
    <property type="entry name" value="1-deoxy-D-xylulose-5-phosphate reductoisomerase, C-terminal domain"/>
    <property type="match status" value="1"/>
</dbReference>
<dbReference type="HOGENOM" id="CLU_035714_4_0_12"/>
<dbReference type="Pfam" id="PF13288">
    <property type="entry name" value="DXPR_C"/>
    <property type="match status" value="1"/>
</dbReference>
<feature type="binding site" evidence="9">
    <location>
        <position position="14"/>
    </location>
    <ligand>
        <name>NADPH</name>
        <dbReference type="ChEBI" id="CHEBI:57783"/>
    </ligand>
</feature>
<evidence type="ECO:0000256" key="3">
    <source>
        <dbReference type="ARBA" id="ARBA00022723"/>
    </source>
</evidence>
<feature type="binding site" evidence="9">
    <location>
        <position position="118"/>
    </location>
    <ligand>
        <name>NADPH</name>
        <dbReference type="ChEBI" id="CHEBI:57783"/>
    </ligand>
</feature>
<dbReference type="InterPro" id="IPR036291">
    <property type="entry name" value="NAD(P)-bd_dom_sf"/>
</dbReference>
<dbReference type="GO" id="GO:0030145">
    <property type="term" value="F:manganese ion binding"/>
    <property type="evidence" value="ECO:0007669"/>
    <property type="project" value="TreeGrafter"/>
</dbReference>
<keyword evidence="3 9" id="KW-0479">Metal-binding</keyword>
<dbReference type="PANTHER" id="PTHR30525:SF0">
    <property type="entry name" value="1-DEOXY-D-XYLULOSE 5-PHOSPHATE REDUCTOISOMERASE, CHLOROPLASTIC"/>
    <property type="match status" value="1"/>
</dbReference>
<dbReference type="PIRSF" id="PIRSF006205">
    <property type="entry name" value="Dxp_reductismrs"/>
    <property type="match status" value="1"/>
</dbReference>
<dbReference type="GO" id="GO:0030604">
    <property type="term" value="F:1-deoxy-D-xylulose-5-phosphate reductoisomerase activity"/>
    <property type="evidence" value="ECO:0007669"/>
    <property type="project" value="UniProtKB-UniRule"/>
</dbReference>
<feature type="binding site" evidence="9">
    <location>
        <position position="193"/>
    </location>
    <ligand>
        <name>1-deoxy-D-xylulose 5-phosphate</name>
        <dbReference type="ChEBI" id="CHEBI:57792"/>
    </ligand>
</feature>
<feature type="binding site" evidence="9">
    <location>
        <position position="206"/>
    </location>
    <ligand>
        <name>1-deoxy-D-xylulose 5-phosphate</name>
        <dbReference type="ChEBI" id="CHEBI:57792"/>
    </ligand>
</feature>
<sequence length="382" mass="41119">MKKRVAVLGATGSIGKSTLDVLRNGKDDFDVVLLSSHTSYRLLKESARDFPDAALVISGEIPEGTRAEEGIAWYGRKGLLRAIAEAGADITVNGISGAAGLEPSLAVLDTGADLALANKETMVLAAPLVNARSAEKGARIFPVDSEHAAIYNLLRAHGQENLEEILLTASGGPFRTIPLEKMAAITPEQALAHPTWNMGPKITIDSSTMANKGLEVIEAAGLFSVPAEKVRVVVHPQSVVHSMIRLKDGAVYAQLSKPDMRLPIHQALYGDDCVPCPFGRLDFDALTLDFEKPDFDRFPMLALAYQASRNGGLYPAVFNGANEIAVASFLKKGISFLDIPRIVGYVLNRDWKNSGVTMEAILEADSRSRALAESYILHSLEK</sequence>
<reference evidence="13 14" key="2">
    <citation type="journal article" date="2011" name="ISME J.">
        <title>RNA-seq reveals cooperative metabolic interactions between two termite-gut spirochete species in co-culture.</title>
        <authorList>
            <person name="Rosenthal A.Z."/>
            <person name="Matson E.G."/>
            <person name="Eldar A."/>
            <person name="Leadbetter J.R."/>
        </authorList>
    </citation>
    <scope>NUCLEOTIDE SEQUENCE [LARGE SCALE GENOMIC DNA]</scope>
    <source>
        <strain evidence="14">ATCC BAA-887 / DSM 12427 / ZAS-2</strain>
    </source>
</reference>
<gene>
    <name evidence="9 13" type="primary">dxr</name>
    <name evidence="13" type="ordered locus">TREPR_2675</name>
</gene>
<feature type="binding site" evidence="9">
    <location>
        <position position="12"/>
    </location>
    <ligand>
        <name>NADPH</name>
        <dbReference type="ChEBI" id="CHEBI:57783"/>
    </ligand>
</feature>
<evidence type="ECO:0000259" key="11">
    <source>
        <dbReference type="Pfam" id="PF08436"/>
    </source>
</evidence>
<dbReference type="InterPro" id="IPR003821">
    <property type="entry name" value="DXP_reductoisomerase"/>
</dbReference>
<feature type="binding site" evidence="9">
    <location>
        <position position="120"/>
    </location>
    <ligand>
        <name>NADPH</name>
        <dbReference type="ChEBI" id="CHEBI:57783"/>
    </ligand>
</feature>
<feature type="binding site" evidence="9">
    <location>
        <position position="11"/>
    </location>
    <ligand>
        <name>NADPH</name>
        <dbReference type="ChEBI" id="CHEBI:57783"/>
    </ligand>
</feature>
<comment type="catalytic activity">
    <reaction evidence="8">
        <text>2-C-methyl-D-erythritol 4-phosphate + NADP(+) = 1-deoxy-D-xylulose 5-phosphate + NADPH + H(+)</text>
        <dbReference type="Rhea" id="RHEA:13717"/>
        <dbReference type="ChEBI" id="CHEBI:15378"/>
        <dbReference type="ChEBI" id="CHEBI:57783"/>
        <dbReference type="ChEBI" id="CHEBI:57792"/>
        <dbReference type="ChEBI" id="CHEBI:58262"/>
        <dbReference type="ChEBI" id="CHEBI:58349"/>
        <dbReference type="EC" id="1.1.1.267"/>
    </reaction>
    <physiologicalReaction direction="right-to-left" evidence="8">
        <dbReference type="Rhea" id="RHEA:13719"/>
    </physiologicalReaction>
</comment>
<dbReference type="EMBL" id="CP001843">
    <property type="protein sequence ID" value="AEF85093.1"/>
    <property type="molecule type" value="Genomic_DNA"/>
</dbReference>
<feature type="binding site" evidence="9">
    <location>
        <position position="170"/>
    </location>
    <ligand>
        <name>1-deoxy-D-xylulose 5-phosphate</name>
        <dbReference type="ChEBI" id="CHEBI:57792"/>
    </ligand>
</feature>
<name>F5YR60_TREPZ</name>
<protein>
    <recommendedName>
        <fullName evidence="9">1-deoxy-D-xylulose 5-phosphate reductoisomerase</fullName>
        <shortName evidence="9">DXP reductoisomerase</shortName>
        <ecNumber evidence="9">1.1.1.267</ecNumber>
    </recommendedName>
    <alternativeName>
        <fullName evidence="9">1-deoxyxylulose-5-phosphate reductoisomerase</fullName>
    </alternativeName>
    <alternativeName>
        <fullName evidence="9">2-C-methyl-D-erythritol 4-phosphate synthase</fullName>
    </alternativeName>
</protein>
<comment type="similarity">
    <text evidence="2 9">Belongs to the DXR family.</text>
</comment>
<feature type="binding site" evidence="9">
    <location>
        <position position="13"/>
    </location>
    <ligand>
        <name>NADPH</name>
        <dbReference type="ChEBI" id="CHEBI:57783"/>
    </ligand>
</feature>
<evidence type="ECO:0000256" key="1">
    <source>
        <dbReference type="ARBA" id="ARBA00005094"/>
    </source>
</evidence>
<evidence type="ECO:0000259" key="10">
    <source>
        <dbReference type="Pfam" id="PF02670"/>
    </source>
</evidence>
<dbReference type="PANTHER" id="PTHR30525">
    <property type="entry name" value="1-DEOXY-D-XYLULOSE 5-PHOSPHATE REDUCTOISOMERASE"/>
    <property type="match status" value="1"/>
</dbReference>
<dbReference type="STRING" id="545694.TREPR_2675"/>
<keyword evidence="14" id="KW-1185">Reference proteome</keyword>
<dbReference type="InterPro" id="IPR013512">
    <property type="entry name" value="DXP_reductoisomerase_N"/>
</dbReference>
<dbReference type="SUPFAM" id="SSF51735">
    <property type="entry name" value="NAD(P)-binding Rossmann-fold domains"/>
    <property type="match status" value="1"/>
</dbReference>
<dbReference type="RefSeq" id="WP_015707551.1">
    <property type="nucleotide sequence ID" value="NC_015578.1"/>
</dbReference>
<evidence type="ECO:0000256" key="4">
    <source>
        <dbReference type="ARBA" id="ARBA00022857"/>
    </source>
</evidence>
<evidence type="ECO:0000256" key="5">
    <source>
        <dbReference type="ARBA" id="ARBA00023002"/>
    </source>
</evidence>
<comment type="cofactor">
    <cofactor evidence="9">
        <name>Mg(2+)</name>
        <dbReference type="ChEBI" id="CHEBI:18420"/>
    </cofactor>
    <cofactor evidence="9">
        <name>Mn(2+)</name>
        <dbReference type="ChEBI" id="CHEBI:29035"/>
    </cofactor>
</comment>
<dbReference type="eggNOG" id="COG0743">
    <property type="taxonomic scope" value="Bacteria"/>
</dbReference>
<dbReference type="GO" id="GO:0070402">
    <property type="term" value="F:NADPH binding"/>
    <property type="evidence" value="ECO:0007669"/>
    <property type="project" value="InterPro"/>
</dbReference>
<feature type="binding site" evidence="9">
    <location>
        <position position="215"/>
    </location>
    <ligand>
        <name>Mn(2+)</name>
        <dbReference type="ChEBI" id="CHEBI:29035"/>
    </ligand>
</feature>
<dbReference type="AlphaFoldDB" id="F5YR60"/>